<comment type="caution">
    <text evidence="2">The sequence shown here is derived from an EMBL/GenBank/DDBJ whole genome shotgun (WGS) entry which is preliminary data.</text>
</comment>
<keyword evidence="3" id="KW-1185">Reference proteome</keyword>
<dbReference type="InterPro" id="IPR050471">
    <property type="entry name" value="AB_hydrolase"/>
</dbReference>
<dbReference type="Proteomes" id="UP001254257">
    <property type="component" value="Unassembled WGS sequence"/>
</dbReference>
<dbReference type="EC" id="3.1.1.24" evidence="2"/>
<dbReference type="PRINTS" id="PR00111">
    <property type="entry name" value="ABHYDROLASE"/>
</dbReference>
<dbReference type="PANTHER" id="PTHR43433:SF5">
    <property type="entry name" value="AB HYDROLASE-1 DOMAIN-CONTAINING PROTEIN"/>
    <property type="match status" value="1"/>
</dbReference>
<evidence type="ECO:0000259" key="1">
    <source>
        <dbReference type="Pfam" id="PF00561"/>
    </source>
</evidence>
<dbReference type="GO" id="GO:0047570">
    <property type="term" value="F:3-oxoadipate enol-lactonase activity"/>
    <property type="evidence" value="ECO:0007669"/>
    <property type="project" value="UniProtKB-EC"/>
</dbReference>
<reference evidence="2 3" key="1">
    <citation type="submission" date="2023-09" db="EMBL/GenBank/DDBJ databases">
        <title>Whole genome shotgun sequencing (WGS) of Bosea sp. ZW T0_25, isolated from stored onions (Allium cepa).</title>
        <authorList>
            <person name="Stoll D.A."/>
            <person name="Huch M."/>
        </authorList>
    </citation>
    <scope>NUCLEOTIDE SEQUENCE [LARGE SCALE GENOMIC DNA]</scope>
    <source>
        <strain evidence="2 3">ZW T0_25</strain>
    </source>
</reference>
<proteinExistence type="predicted"/>
<dbReference type="EMBL" id="JAWDID010000022">
    <property type="protein sequence ID" value="MDU0341292.1"/>
    <property type="molecule type" value="Genomic_DNA"/>
</dbReference>
<evidence type="ECO:0000313" key="3">
    <source>
        <dbReference type="Proteomes" id="UP001254257"/>
    </source>
</evidence>
<dbReference type="Pfam" id="PF00561">
    <property type="entry name" value="Abhydrolase_1"/>
    <property type="match status" value="1"/>
</dbReference>
<name>A0ABU3SA59_9HYPH</name>
<dbReference type="Gene3D" id="3.40.50.1820">
    <property type="entry name" value="alpha/beta hydrolase"/>
    <property type="match status" value="1"/>
</dbReference>
<gene>
    <name evidence="2" type="primary">pcaD</name>
    <name evidence="2" type="ORF">RKE40_15440</name>
</gene>
<evidence type="ECO:0000313" key="2">
    <source>
        <dbReference type="EMBL" id="MDU0341292.1"/>
    </source>
</evidence>
<dbReference type="RefSeq" id="WP_316019119.1">
    <property type="nucleotide sequence ID" value="NZ_JAWDID010000022.1"/>
</dbReference>
<organism evidence="2 3">
    <name type="scientific">Bosea rubneri</name>
    <dbReference type="NCBI Taxonomy" id="3075434"/>
    <lineage>
        <taxon>Bacteria</taxon>
        <taxon>Pseudomonadati</taxon>
        <taxon>Pseudomonadota</taxon>
        <taxon>Alphaproteobacteria</taxon>
        <taxon>Hyphomicrobiales</taxon>
        <taxon>Boseaceae</taxon>
        <taxon>Bosea</taxon>
    </lineage>
</organism>
<dbReference type="SUPFAM" id="SSF53474">
    <property type="entry name" value="alpha/beta-Hydrolases"/>
    <property type="match status" value="1"/>
</dbReference>
<protein>
    <submittedName>
        <fullName evidence="2">3-oxoadipate enol-lactonase</fullName>
        <ecNumber evidence="2">3.1.1.24</ecNumber>
    </submittedName>
</protein>
<dbReference type="InterPro" id="IPR000073">
    <property type="entry name" value="AB_hydrolase_1"/>
</dbReference>
<dbReference type="InterPro" id="IPR029058">
    <property type="entry name" value="AB_hydrolase_fold"/>
</dbReference>
<sequence>MRIMIEDEEFEVRIDGPDAAPALLLSNSLSSDMSMWEDQIPLWSQHFRVIRYDQRGHGGSTVSPAPYSMEQLGRDALSVLDALGVQRAHFCGLSMGGMVGMWLLTHAPDRVDRAVLANTAAYMGPADLWNGRVAAAEAGGMEALVDSTIARWFPEAFRAAAPETIERMRAMILRTPAVGYQGSCLAIRDMDQRETIKGIRNPVLVIIGSKDPATTPTDGEAIVAAIPGAQKCVLDAAHISNIEQATAFGAAVAAFLLGGEPGPGRRLRCALSGHTHSAA</sequence>
<dbReference type="InterPro" id="IPR026968">
    <property type="entry name" value="PcaD/CatD"/>
</dbReference>
<accession>A0ABU3SA59</accession>
<keyword evidence="2" id="KW-0378">Hydrolase</keyword>
<dbReference type="PANTHER" id="PTHR43433">
    <property type="entry name" value="HYDROLASE, ALPHA/BETA FOLD FAMILY PROTEIN"/>
    <property type="match status" value="1"/>
</dbReference>
<feature type="domain" description="AB hydrolase-1" evidence="1">
    <location>
        <begin position="22"/>
        <end position="243"/>
    </location>
</feature>
<dbReference type="NCBIfam" id="TIGR02427">
    <property type="entry name" value="protocat_pcaD"/>
    <property type="match status" value="1"/>
</dbReference>